<comment type="subcellular location">
    <subcellularLocation>
        <location evidence="1">Cell projection</location>
        <location evidence="1">Cilium</location>
        <location evidence="1">Flagellum</location>
    </subcellularLocation>
    <subcellularLocation>
        <location evidence="2">Cytoplasm</location>
        <location evidence="2">Cytoskeleton</location>
        <location evidence="2">Cilium axoneme</location>
    </subcellularLocation>
</comment>
<dbReference type="Gene3D" id="1.10.8.1220">
    <property type="match status" value="1"/>
</dbReference>
<keyword evidence="14" id="KW-0966">Cell projection</keyword>
<evidence type="ECO:0000256" key="2">
    <source>
        <dbReference type="ARBA" id="ARBA00004430"/>
    </source>
</evidence>
<dbReference type="InterPro" id="IPR042228">
    <property type="entry name" value="Dynein_linker_3"/>
</dbReference>
<dbReference type="Gene3D" id="1.10.472.130">
    <property type="match status" value="1"/>
</dbReference>
<keyword evidence="4" id="KW-0963">Cytoplasm</keyword>
<comment type="similarity">
    <text evidence="3">Belongs to the dynein heavy chain family.</text>
</comment>
<dbReference type="InterPro" id="IPR024743">
    <property type="entry name" value="Dynein_HC_stalk"/>
</dbReference>
<dbReference type="GO" id="GO:0005524">
    <property type="term" value="F:ATP binding"/>
    <property type="evidence" value="ECO:0007669"/>
    <property type="project" value="UniProtKB-KW"/>
</dbReference>
<dbReference type="InterPro" id="IPR054354">
    <property type="entry name" value="DYNC2H1-like_lid"/>
</dbReference>
<dbReference type="OMA" id="INALCTP"/>
<dbReference type="Gene3D" id="3.20.180.20">
    <property type="entry name" value="Dynein heavy chain, N-terminal domain 2"/>
    <property type="match status" value="1"/>
</dbReference>
<dbReference type="FunFam" id="3.10.490.20:FF:000001">
    <property type="entry name" value="dynein heavy chain 7, axonemal"/>
    <property type="match status" value="1"/>
</dbReference>
<dbReference type="Pfam" id="PF12780">
    <property type="entry name" value="AAA_8"/>
    <property type="match status" value="1"/>
</dbReference>
<dbReference type="Pfam" id="PF08393">
    <property type="entry name" value="DHC_N2"/>
    <property type="match status" value="1"/>
</dbReference>
<dbReference type="InterPro" id="IPR013602">
    <property type="entry name" value="Dynein_heavy_linker"/>
</dbReference>
<dbReference type="InterPro" id="IPR004273">
    <property type="entry name" value="Dynein_heavy_D6_P-loop"/>
</dbReference>
<dbReference type="Gene3D" id="6.10.140.1060">
    <property type="match status" value="1"/>
</dbReference>
<evidence type="ECO:0000256" key="12">
    <source>
        <dbReference type="ARBA" id="ARBA00023175"/>
    </source>
</evidence>
<keyword evidence="10 15" id="KW-0175">Coiled coil</keyword>
<dbReference type="FunFam" id="1.20.140.100:FF:000004">
    <property type="entry name" value="Dynein axonemal heavy chain 6"/>
    <property type="match status" value="1"/>
</dbReference>
<keyword evidence="11" id="KW-0969">Cilium</keyword>
<dbReference type="Gene3D" id="1.10.8.710">
    <property type="match status" value="1"/>
</dbReference>
<reference evidence="27 28" key="1">
    <citation type="submission" date="2014-11" db="EMBL/GenBank/DDBJ databases">
        <authorList>
            <person name="Zhu J."/>
            <person name="Qi W."/>
            <person name="Song R."/>
        </authorList>
    </citation>
    <scope>NUCLEOTIDE SEQUENCE [LARGE SCALE GENOMIC DNA]</scope>
</reference>
<dbReference type="InterPro" id="IPR035706">
    <property type="entry name" value="AAA_9"/>
</dbReference>
<dbReference type="FunFam" id="3.20.180.20:FF:000003">
    <property type="entry name" value="Dynein heavy chain 12, axonemal"/>
    <property type="match status" value="1"/>
</dbReference>
<dbReference type="GO" id="GO:0051959">
    <property type="term" value="F:dynein light intermediate chain binding"/>
    <property type="evidence" value="ECO:0007669"/>
    <property type="project" value="InterPro"/>
</dbReference>
<evidence type="ECO:0000256" key="9">
    <source>
        <dbReference type="ARBA" id="ARBA00023017"/>
    </source>
</evidence>
<feature type="compositionally biased region" description="Low complexity" evidence="16">
    <location>
        <begin position="114"/>
        <end position="123"/>
    </location>
</feature>
<dbReference type="Pfam" id="PF03028">
    <property type="entry name" value="Dynein_heavy"/>
    <property type="match status" value="1"/>
</dbReference>
<evidence type="ECO:0000313" key="27">
    <source>
        <dbReference type="EMBL" id="CEM09924.1"/>
    </source>
</evidence>
<dbReference type="Gene3D" id="3.40.50.300">
    <property type="entry name" value="P-loop containing nucleotide triphosphate hydrolases"/>
    <property type="match status" value="5"/>
</dbReference>
<evidence type="ECO:0000259" key="26">
    <source>
        <dbReference type="Pfam" id="PF22597"/>
    </source>
</evidence>
<dbReference type="FunFam" id="1.20.58.1120:FF:000001">
    <property type="entry name" value="dynein heavy chain 2, axonemal"/>
    <property type="match status" value="1"/>
</dbReference>
<dbReference type="InterPro" id="IPR043157">
    <property type="entry name" value="Dynein_AAA1S"/>
</dbReference>
<dbReference type="Pfam" id="PF18198">
    <property type="entry name" value="AAA_lid_11"/>
    <property type="match status" value="1"/>
</dbReference>
<feature type="compositionally biased region" description="Basic residues" evidence="16">
    <location>
        <begin position="131"/>
        <end position="140"/>
    </location>
</feature>
<dbReference type="InterPro" id="IPR026983">
    <property type="entry name" value="DHC"/>
</dbReference>
<evidence type="ECO:0000259" key="25">
    <source>
        <dbReference type="Pfam" id="PF18199"/>
    </source>
</evidence>
<dbReference type="FunFam" id="3.40.50.300:FF:002141">
    <property type="entry name" value="Dynein heavy chain"/>
    <property type="match status" value="1"/>
</dbReference>
<keyword evidence="13" id="KW-0206">Cytoskeleton</keyword>
<dbReference type="InterPro" id="IPR024317">
    <property type="entry name" value="Dynein_heavy_chain_D4_dom"/>
</dbReference>
<dbReference type="InterPro" id="IPR027417">
    <property type="entry name" value="P-loop_NTPase"/>
</dbReference>
<feature type="coiled-coil region" evidence="15">
    <location>
        <begin position="916"/>
        <end position="988"/>
    </location>
</feature>
<evidence type="ECO:0000259" key="24">
    <source>
        <dbReference type="Pfam" id="PF18198"/>
    </source>
</evidence>
<dbReference type="FunFam" id="1.20.920.20:FF:000006">
    <property type="entry name" value="Dynein, axonemal, heavy chain 6"/>
    <property type="match status" value="1"/>
</dbReference>
<evidence type="ECO:0000256" key="4">
    <source>
        <dbReference type="ARBA" id="ARBA00022490"/>
    </source>
</evidence>
<dbReference type="FunFam" id="1.20.1270.280:FF:000001">
    <property type="entry name" value="dynein heavy chain 7, axonemal"/>
    <property type="match status" value="1"/>
</dbReference>
<dbReference type="GO" id="GO:0005874">
    <property type="term" value="C:microtubule"/>
    <property type="evidence" value="ECO:0007669"/>
    <property type="project" value="UniProtKB-KW"/>
</dbReference>
<dbReference type="VEuPathDB" id="CryptoDB:Vbra_8928"/>
<evidence type="ECO:0000259" key="18">
    <source>
        <dbReference type="Pfam" id="PF08393"/>
    </source>
</evidence>
<protein>
    <submittedName>
        <fullName evidence="27">Uncharacterized protein</fullName>
    </submittedName>
</protein>
<dbReference type="SUPFAM" id="SSF52540">
    <property type="entry name" value="P-loop containing nucleoside triphosphate hydrolases"/>
    <property type="match status" value="4"/>
</dbReference>
<dbReference type="PhylomeDB" id="A0A0G4FBC1"/>
<dbReference type="Gene3D" id="1.10.287.2620">
    <property type="match status" value="1"/>
</dbReference>
<dbReference type="Pfam" id="PF12774">
    <property type="entry name" value="AAA_6"/>
    <property type="match status" value="1"/>
</dbReference>
<feature type="domain" description="Dynein heavy chain hydrolytic ATP-binding dynein motor region" evidence="19">
    <location>
        <begin position="1551"/>
        <end position="1878"/>
    </location>
</feature>
<evidence type="ECO:0000256" key="16">
    <source>
        <dbReference type="SAM" id="MobiDB-lite"/>
    </source>
</evidence>
<feature type="coiled-coil region" evidence="15">
    <location>
        <begin position="2847"/>
        <end position="2895"/>
    </location>
</feature>
<feature type="domain" description="Dynein heavy chain linker" evidence="18">
    <location>
        <begin position="1002"/>
        <end position="1411"/>
    </location>
</feature>
<keyword evidence="9" id="KW-0243">Dynein</keyword>
<dbReference type="InParanoid" id="A0A0G4FBC1"/>
<accession>A0A0G4FBC1</accession>
<evidence type="ECO:0000259" key="21">
    <source>
        <dbReference type="Pfam" id="PF12780"/>
    </source>
</evidence>
<dbReference type="Pfam" id="PF12775">
    <property type="entry name" value="AAA_7"/>
    <property type="match status" value="1"/>
</dbReference>
<evidence type="ECO:0000259" key="23">
    <source>
        <dbReference type="Pfam" id="PF17852"/>
    </source>
</evidence>
<feature type="domain" description="Dynein heavy chain ATP-binding dynein motor region" evidence="22">
    <location>
        <begin position="3205"/>
        <end position="3424"/>
    </location>
</feature>
<gene>
    <name evidence="27" type="ORF">Vbra_8928</name>
</gene>
<dbReference type="FunFam" id="1.10.8.1220:FF:000001">
    <property type="entry name" value="Dynein axonemal heavy chain 5"/>
    <property type="match status" value="1"/>
</dbReference>
<dbReference type="GO" id="GO:0031514">
    <property type="term" value="C:motile cilium"/>
    <property type="evidence" value="ECO:0007669"/>
    <property type="project" value="UniProtKB-SubCell"/>
</dbReference>
<evidence type="ECO:0000313" key="28">
    <source>
        <dbReference type="Proteomes" id="UP000041254"/>
    </source>
</evidence>
<evidence type="ECO:0000259" key="20">
    <source>
        <dbReference type="Pfam" id="PF12777"/>
    </source>
</evidence>
<feature type="domain" description="Dynein heavy chain C-terminal" evidence="25">
    <location>
        <begin position="3969"/>
        <end position="4275"/>
    </location>
</feature>
<dbReference type="Gene3D" id="3.10.490.20">
    <property type="match status" value="1"/>
</dbReference>
<feature type="domain" description="Dynein 2 heavy chain 1 cytoplasmic ATPase lid" evidence="26">
    <location>
        <begin position="2409"/>
        <end position="2490"/>
    </location>
</feature>
<dbReference type="Gene3D" id="1.10.8.720">
    <property type="entry name" value="Region D6 of dynein motor"/>
    <property type="match status" value="1"/>
</dbReference>
<keyword evidence="12" id="KW-0505">Motor protein</keyword>
<proteinExistence type="inferred from homology"/>
<evidence type="ECO:0000256" key="15">
    <source>
        <dbReference type="SAM" id="Coils"/>
    </source>
</evidence>
<dbReference type="Proteomes" id="UP000041254">
    <property type="component" value="Unassembled WGS sequence"/>
</dbReference>
<evidence type="ECO:0000256" key="11">
    <source>
        <dbReference type="ARBA" id="ARBA00023069"/>
    </source>
</evidence>
<feature type="domain" description="Dynein heavy chain AAA 5 extension" evidence="23">
    <location>
        <begin position="2047"/>
        <end position="2197"/>
    </location>
</feature>
<dbReference type="FunFam" id="3.40.50.300:FF:000362">
    <property type="entry name" value="Dynein, axonemal, heavy chain 6"/>
    <property type="match status" value="1"/>
</dbReference>
<keyword evidence="7" id="KW-0067">ATP-binding</keyword>
<feature type="domain" description="Dynein heavy chain AAA lid" evidence="24">
    <location>
        <begin position="3823"/>
        <end position="3962"/>
    </location>
</feature>
<dbReference type="Gene3D" id="1.20.140.100">
    <property type="entry name" value="Dynein heavy chain, N-terminal domain 2"/>
    <property type="match status" value="1"/>
</dbReference>
<dbReference type="InterPro" id="IPR042222">
    <property type="entry name" value="Dynein_2_N"/>
</dbReference>
<dbReference type="GO" id="GO:0008569">
    <property type="term" value="F:minus-end-directed microtubule motor activity"/>
    <property type="evidence" value="ECO:0007669"/>
    <property type="project" value="InterPro"/>
</dbReference>
<dbReference type="Gene3D" id="1.20.1270.280">
    <property type="match status" value="1"/>
</dbReference>
<evidence type="ECO:0000259" key="17">
    <source>
        <dbReference type="Pfam" id="PF03028"/>
    </source>
</evidence>
<dbReference type="PANTHER" id="PTHR22878">
    <property type="entry name" value="DYNEIN HEAVY CHAIN 6, AXONEMAL-LIKE-RELATED"/>
    <property type="match status" value="1"/>
</dbReference>
<dbReference type="InterPro" id="IPR041658">
    <property type="entry name" value="AAA_lid_11"/>
</dbReference>
<evidence type="ECO:0000256" key="5">
    <source>
        <dbReference type="ARBA" id="ARBA00022701"/>
    </source>
</evidence>
<evidence type="ECO:0000259" key="22">
    <source>
        <dbReference type="Pfam" id="PF12781"/>
    </source>
</evidence>
<evidence type="ECO:0000256" key="1">
    <source>
        <dbReference type="ARBA" id="ARBA00004230"/>
    </source>
</evidence>
<dbReference type="STRING" id="1169540.A0A0G4FBC1"/>
<dbReference type="Gene3D" id="1.20.58.1120">
    <property type="match status" value="1"/>
</dbReference>
<dbReference type="EMBL" id="CDMY01000397">
    <property type="protein sequence ID" value="CEM09924.1"/>
    <property type="molecule type" value="Genomic_DNA"/>
</dbReference>
<feature type="coiled-coil region" evidence="15">
    <location>
        <begin position="3061"/>
        <end position="3116"/>
    </location>
</feature>
<organism evidence="27 28">
    <name type="scientific">Vitrella brassicaformis (strain CCMP3155)</name>
    <dbReference type="NCBI Taxonomy" id="1169540"/>
    <lineage>
        <taxon>Eukaryota</taxon>
        <taxon>Sar</taxon>
        <taxon>Alveolata</taxon>
        <taxon>Colpodellida</taxon>
        <taxon>Vitrellaceae</taxon>
        <taxon>Vitrella</taxon>
    </lineage>
</organism>
<name>A0A0G4FBC1_VITBC</name>
<dbReference type="Gene3D" id="1.20.920.30">
    <property type="match status" value="1"/>
</dbReference>
<dbReference type="FunFam" id="1.10.287.2620:FF:000002">
    <property type="entry name" value="Dynein heavy chain 2, axonemal"/>
    <property type="match status" value="1"/>
</dbReference>
<feature type="region of interest" description="Disordered" evidence="16">
    <location>
        <begin position="60"/>
        <end position="150"/>
    </location>
</feature>
<keyword evidence="5" id="KW-0493">Microtubule</keyword>
<feature type="domain" description="Dynein heavy chain AAA module D4" evidence="21">
    <location>
        <begin position="2561"/>
        <end position="2818"/>
    </location>
</feature>
<dbReference type="FunFam" id="3.40.50.300:FF:001145">
    <property type="entry name" value="Putative dynein heavy chain"/>
    <property type="match status" value="1"/>
</dbReference>
<dbReference type="InterPro" id="IPR041466">
    <property type="entry name" value="Dynein_AAA5_ext"/>
</dbReference>
<dbReference type="InterPro" id="IPR041228">
    <property type="entry name" value="Dynein_C"/>
</dbReference>
<dbReference type="Pfam" id="PF22597">
    <property type="entry name" value="DYN_lid"/>
    <property type="match status" value="1"/>
</dbReference>
<dbReference type="FunFam" id="1.20.920.30:FF:000005">
    <property type="entry name" value="Dynein, axonemal, heavy chain 2"/>
    <property type="match status" value="1"/>
</dbReference>
<dbReference type="InterPro" id="IPR043160">
    <property type="entry name" value="Dynein_C_barrel"/>
</dbReference>
<keyword evidence="8" id="KW-0282">Flagellum</keyword>
<dbReference type="OrthoDB" id="5593012at2759"/>
<dbReference type="GO" id="GO:0005858">
    <property type="term" value="C:axonemal dynein complex"/>
    <property type="evidence" value="ECO:0007669"/>
    <property type="project" value="UniProtKB-ARBA"/>
</dbReference>
<dbReference type="Pfam" id="PF12781">
    <property type="entry name" value="AAA_9"/>
    <property type="match status" value="1"/>
</dbReference>
<feature type="domain" description="Dynein heavy chain region D6 P-loop" evidence="17">
    <location>
        <begin position="3678"/>
        <end position="3791"/>
    </location>
</feature>
<evidence type="ECO:0000256" key="6">
    <source>
        <dbReference type="ARBA" id="ARBA00022741"/>
    </source>
</evidence>
<feature type="region of interest" description="Disordered" evidence="16">
    <location>
        <begin position="191"/>
        <end position="231"/>
    </location>
</feature>
<evidence type="ECO:0000256" key="10">
    <source>
        <dbReference type="ARBA" id="ARBA00023054"/>
    </source>
</evidence>
<evidence type="ECO:0000256" key="7">
    <source>
        <dbReference type="ARBA" id="ARBA00022840"/>
    </source>
</evidence>
<dbReference type="Pfam" id="PF18199">
    <property type="entry name" value="Dynein_C"/>
    <property type="match status" value="1"/>
</dbReference>
<dbReference type="FunFam" id="1.10.8.710:FF:000001">
    <property type="entry name" value="Dynein axonemal heavy chain 2"/>
    <property type="match status" value="1"/>
</dbReference>
<feature type="domain" description="Dynein heavy chain coiled coil stalk" evidence="20">
    <location>
        <begin position="2832"/>
        <end position="3176"/>
    </location>
</feature>
<evidence type="ECO:0000256" key="13">
    <source>
        <dbReference type="ARBA" id="ARBA00023212"/>
    </source>
</evidence>
<dbReference type="GO" id="GO:0007018">
    <property type="term" value="P:microtubule-based movement"/>
    <property type="evidence" value="ECO:0007669"/>
    <property type="project" value="InterPro"/>
</dbReference>
<dbReference type="FunFam" id="3.40.50.300:FF:000063">
    <property type="entry name" value="dynein heavy chain 6, axonemal"/>
    <property type="match status" value="1"/>
</dbReference>
<dbReference type="InterPro" id="IPR042219">
    <property type="entry name" value="AAA_lid_11_sf"/>
</dbReference>
<dbReference type="PANTHER" id="PTHR22878:SF70">
    <property type="entry name" value="DYNEIN HEAVY CHAIN 2, AXONEMAL"/>
    <property type="match status" value="1"/>
</dbReference>
<keyword evidence="6" id="KW-0547">Nucleotide-binding</keyword>
<dbReference type="Pfam" id="PF17852">
    <property type="entry name" value="Dynein_AAA_lid"/>
    <property type="match status" value="1"/>
</dbReference>
<dbReference type="GO" id="GO:0045505">
    <property type="term" value="F:dynein intermediate chain binding"/>
    <property type="evidence" value="ECO:0007669"/>
    <property type="project" value="InterPro"/>
</dbReference>
<evidence type="ECO:0000259" key="19">
    <source>
        <dbReference type="Pfam" id="PF12774"/>
    </source>
</evidence>
<evidence type="ECO:0000256" key="14">
    <source>
        <dbReference type="ARBA" id="ARBA00023273"/>
    </source>
</evidence>
<dbReference type="InterPro" id="IPR035699">
    <property type="entry name" value="AAA_6"/>
</dbReference>
<dbReference type="Gene3D" id="1.20.920.20">
    <property type="match status" value="1"/>
</dbReference>
<dbReference type="FunFam" id="1.10.8.720:FF:000001">
    <property type="entry name" value="dynein heavy chain 7, axonemal"/>
    <property type="match status" value="1"/>
</dbReference>
<dbReference type="Pfam" id="PF12777">
    <property type="entry name" value="MT"/>
    <property type="match status" value="1"/>
</dbReference>
<evidence type="ECO:0000256" key="3">
    <source>
        <dbReference type="ARBA" id="ARBA00008887"/>
    </source>
</evidence>
<feature type="coiled-coil region" evidence="15">
    <location>
        <begin position="3372"/>
        <end position="3399"/>
    </location>
</feature>
<keyword evidence="28" id="KW-1185">Reference proteome</keyword>
<sequence>MSLERPPKVGPKLKVKFPVLRRADFSEEIAALGDLSRTLCATKTSSKAILLTLSKYEKSRYSDESQEIGSEEPSTVTALPAILPPPFTGGPGGGGGAPPSKPAVRRLAPPSPSLGPSSSLSALEPIDGSRGRGRGAGRKGKFTDLGAPESREVLSSWLDDISKKDQHIGPKTEISPARKLVDHSSFGAAATRGTTTLLEMSKSASEGTLKKPRPPEPKVTPEDTQVDEGQKVPHKGAMGDGLPLELFDDPDAFEDLPPDEWVSQCQQRHTDVGISFEEGAVGPSPEAACAAPDAHVLHYRGNNLSMVPCYVLGYNEKLKRFQVELADKTRVRKFVRRLALRFHSEDPDRFGDRVKSCYRKKDHVELQQKFIRSIESIDTDRISPMLRSTKELFIRHCLNKAHIDRPQDYVAEIRHLLIEIEQNYVISMKFATIKDQLIELNGTSEAYVAEETLQSNEYASLLGPFLPPPVPLFALAEVPPPEPLYTTAKEKLSQNFNFSRPRLRPVSMDVWRRFEEVCKLRILDTNRGLNETYIPGIMTHMHSPTAGPTASFRPADFLEHLRVHRQEVTLALDRHWREFIVSEVIDKLSEEFNFFVDQDAKYTRSDLHRFLRKQDLILNQQMRFFVQDSIDEWTRFLESFLPNPDVVAPTPLLVLHIMDKYNAVRLDPDAKTLVKSILEAMNGIVECCNAIRTVEYELVPFCNIPETQMYPITMTFPPLLDAQKRVTEVLDQCLEEPIALLEEYKRYEYLLGERPDPELDTNDVEVMQERVAALVKAAEEVEFLSASVMRYPLFEVHTDGIVHSLVTKAQQLVEYYLEKVVEHITKGSQEVLEKWHEVHVRILTTPSNEDDLAKLKDFMANIHNVMGPLINQTDYLHRQIQMVSEFRYQVPEEVIESAFKAYSWPLQVQMDVQDTTRNLDQEKEKFMERLEEEKEAFEKDLAQYSKDLDFVRYEMGDFSQALKYAVKINGLKEALDRAKERVVSFQEREKLFGVEVSDFSNLDEMVELFLPYNKLWTMAIDFKYSEDDWLNGALMKLDATEIETSVDTWYKDAYKLAKEFDTEPVPKGVAEEVRAAIDAFKGNLPVIRALCQEAMQPRHWVELFENLDADVDLEDQLTLQQLNEIGIQKHIEKVEEISAVAQKEFGLKKTLATMKAEWKPMELEALPYKESGTYLLKGVDDVQTLLDDHIVKTQAIRGSPFIKPIEKECREWEAKLIYIQDLMEEWLATQRSWLYLEPIFSSEDIIRQMPVESRRFQQVDQLWRTTMAQVHETPNVLEISEIDNLLQNFSDANKKLDEIQKGLNDYLETKRLAFPRFFFLSNDELLMILSQTKDPTAVQPHMNKCFEGINKVKFDPTNSIIQAMVSAEGEVVPLKKHVDVNHGEKKGNVEKWLVEVEESMQNCLREVMKESFSAYVTKGRTEWCLEWPGQIVLCVDQLYWTSETEEAIQNKQLPQHKEKLDKELQDIVRLVRGDLTKLNRRTLGAMVTIDVHARDTIQALMDQNVKSADEFDWLAQLRYYWKPPGTFTMRDGKPNPKAECHVSMVNATLLYGFEYLGNSDRLVITPLTDRCYRTLLGAFHLFYGGAPEGPAGTGKTESTKDLAKAVSVQCVVFNCSDGLDYLAMAKFFKGLASSGAWCCFDEFNRIDLEVLSVIAQQVQSIQNAIRNRLNVFLFEGTEIKLVPTCAVNITMNPGYAGRSELPDNLKALFRPCAMMVPDYSLIAEIVLYSFGFEDARNIARKAVGSLRLSSEQLSSQDHYDFGMRALKAILTAAGQLKRKLGHVLAEDVLALRALSDVNVPKFTANDIPLFMGIISDLFPGVELPPSDYGKLVPQMEEAARSKGLQPKEAFINKCIQLWETVMVRHGLMLVGKTISGKSAVMDCLATSLGAIADGQSDVFLPCEIHKINPKSITQGQLYGEFDENTHEWADGVLALTVRYAAGAEPSKRQWIVLDGPVDAVWIENMNTVLDDNKKLCLNSGEIIKLSPVTTMMFEVEDLAAASPATVSRCGMVLLEPEQTLGWRPLAQSWVGALPQIIQEAHGQMILDMYERLMDFAFQIVTKKVKNPVPVSENWLMLSNLRMFEALLHLHLGEMKEGDDILTKDKKAALPPKEREARIEALFYFAIVWSIGACTDQEGRVVFDGFLRGFINGLPDLAKEYDLIGTYEPRQGKGGLPDKGLLYDYFIHESSGKWTPWTARIGTFDIPKDAQPHTIIVPTGDTVSNAYFLQALVARQFHVLFSGVTGTGKTVSVQSQLLTGFDKESFTSIAFSFSAQTSANQTQDIIDGKLDKRKKGTFGPPLGKKCLIFVDDLNLPEKEKYGAQPPIEILRQWMDTRGWYDRKTSEFRELVDLTFIAAMGPPGGGRNNITARYSRHYNLIFLTPFEEESLVRVFSTILTWYFDKVGFPNSITSVTQSIVKSTIDTYRLVSSSLLPTPAKSHYTFNLRDMSRVIQGLCLLRKESLQGTDDVVKCWAHECVRVFEDRLIDKADHNWFKEQLKQIMETNFKRKWSSLVTVEPLLFGDFSDPKKNHYQEMSDQSSLQEVMRSLLADYNSMNSKKQMNLVLFMSAIEHVARIVRILRQPLGNALLVGVGGSGRKSLTTLATFMVDYELFQIEISKSYGVADWREDLKRLLMKAGGLMKEVVFMISDTQLAKETFLEDTSGLLNTGEVPNLFGAEDKMTILDMCSKPAQAAGRNGPAEIMAFFVEQCRKNLHIVVCLSPIGEAFRRRLRMFPSLVNCCTIDWFMEWPEEALRSVANHFLAGENLSADVTQGVSNVCVAMQTSVTQLTERYKQEARRYYYVTPTSYLELINAFKSLLKSRRNDVGTLKSRYDVGLEKLLTTADQVAVMQQELEELQPKLKQTSQETANLMVHIEQKQKEAAVTQANVEKEEAICSKQAADASAVKEQCQTELDKAMPALEAALDALKKLSKGDITEVKSMKSPPPGVVLVMEALCIMFGIAPKKVPTADGKGKKDDYWEPAKKSLLGDAKFLQRLFEYDKDNIAPAIMEKIKPYEINPDFDPEVIKKASVAATGLCKWVRAMVIYDQVAKVVEPKKKALAEAEAELDTATKDLASKKAELKQVQDLVATLLSDFDKAKKKKEDLAKQVDDCSKRLVRADKLISGLGGERKRWTESSERLGAELASLTGDVLIASGIIAYLGVFTATYRQQCVNQWLSLLNHEKIPSGEEITLQGVVGDPVQIRQWVINKLPNDSLSIDNGIILSKSRRWPLMIDPQLQANKWVKTQEEKLKVLRLSQSDYARTLETCIQFGTPVLIENVGESLDPLLEPLLEKAIFKAGNIEMIRLGDSTVEYSREFKLYITTKLPNPHYPPELCVKVTLLNFLVTPEGLEDQMLGILVAREEPDTERKRQNLVVESAQSKAQLKQLEDKILELLSAAKGNILDDEELIETLSNSKVASQRIEERVVEQEKTQALINETRQSYRPVALRAAQLFFVISDMGNVDPMYQYSLEWFIDVFNSGIDKAEKFEKGVDQKLQKRLTALITKFLELLFNNVCRSLFEKDKLLFSFLLAIKMMTVDNELNHEQLRLFLLGGGGGGEPSRPRPAEPWLTDVAWGRLLEIERLGGSFDKFAEKFESKIASWKAVFDCENPRDESVHWPGGYKESLTPLEKCLVMLAVRPDTVVGCIQEFIEAKLGRYFLEPPTFDLDASYSASRCTSPLVFVLSAGADPMAELMKLASAKGMEHKVAAISLGQGQGPKAETAIRTGREQGGWVVLQNCHLAVSWLPTLEKLIEEFTPDTMEDSFRLWLTAMPSPHFPVSILQNGVKMTNEPPKGLRQNLLRSYYSFNAEFLEDHTRVHAWKKLLFGLCFFHASILERRKFGPLGWNIPYEFTESDRQICVSQLKMFLNEFAEIPYKALNYMAAEANYGGRVTDAWDRRTINFILSDFYAPDVLEDDYRFSPSGIYYAPASTTTHEGYLEFVRSLPLNEFPECFGLHANANLAVAISEAMNVIRTAMSLQPKTGAGAGKSPEEVFSATAADIVAKLPKLFDVEAVARKYPVRYDESMNTVLVQELMRFNKLLNVVRRSLVDVQAAVKGLVVSTPELEEVGSGLFDNRVPASWSKVAYPSLKPLGSWVRDFLARLDFMQKWIDEGPPPNYWISGFFFTQSFLTGTLQNYARAAGVPIDQLIYDYTILDRSQTKDVLKEKPEAGCYVYGLFMDGAQWDDDKKVVGESSPKMLFSDMPMVWLKPIDANDQDKTANVYPCPVYKTSRRAGTLSTTGHSTNYVMTIRLPIAPEHSEKYWTKRGVALLTQLDD</sequence>
<evidence type="ECO:0000256" key="8">
    <source>
        <dbReference type="ARBA" id="ARBA00022846"/>
    </source>
</evidence>